<dbReference type="CDD" id="cd00065">
    <property type="entry name" value="FYVE_like_SF"/>
    <property type="match status" value="1"/>
</dbReference>
<dbReference type="PANTHER" id="PTHR47553:SF1">
    <property type="entry name" value="RING_FYVE_PHD ZINC FINGER SUPERFAMILY PROTEIN"/>
    <property type="match status" value="1"/>
</dbReference>
<organism evidence="8 9">
    <name type="scientific">Taxus chinensis</name>
    <name type="common">Chinese yew</name>
    <name type="synonym">Taxus wallichiana var. chinensis</name>
    <dbReference type="NCBI Taxonomy" id="29808"/>
    <lineage>
        <taxon>Eukaryota</taxon>
        <taxon>Viridiplantae</taxon>
        <taxon>Streptophyta</taxon>
        <taxon>Embryophyta</taxon>
        <taxon>Tracheophyta</taxon>
        <taxon>Spermatophyta</taxon>
        <taxon>Pinopsida</taxon>
        <taxon>Pinidae</taxon>
        <taxon>Conifers II</taxon>
        <taxon>Cupressales</taxon>
        <taxon>Taxaceae</taxon>
        <taxon>Taxus</taxon>
    </lineage>
</organism>
<feature type="region of interest" description="Disordered" evidence="6">
    <location>
        <begin position="318"/>
        <end position="341"/>
    </location>
</feature>
<dbReference type="EMBL" id="JAHRHJ020000003">
    <property type="protein sequence ID" value="KAH9323675.1"/>
    <property type="molecule type" value="Genomic_DNA"/>
</dbReference>
<proteinExistence type="predicted"/>
<dbReference type="PROSITE" id="PS50178">
    <property type="entry name" value="ZF_FYVE"/>
    <property type="match status" value="1"/>
</dbReference>
<comment type="caution">
    <text evidence="8">The sequence shown here is derived from an EMBL/GenBank/DDBJ whole genome shotgun (WGS) entry which is preliminary data.</text>
</comment>
<feature type="region of interest" description="Disordered" evidence="6">
    <location>
        <begin position="844"/>
        <end position="970"/>
    </location>
</feature>
<keyword evidence="9" id="KW-1185">Reference proteome</keyword>
<dbReference type="InterPro" id="IPR013083">
    <property type="entry name" value="Znf_RING/FYVE/PHD"/>
</dbReference>
<feature type="region of interest" description="Disordered" evidence="6">
    <location>
        <begin position="117"/>
        <end position="164"/>
    </location>
</feature>
<evidence type="ECO:0000313" key="9">
    <source>
        <dbReference type="Proteomes" id="UP000824469"/>
    </source>
</evidence>
<feature type="non-terminal residue" evidence="8">
    <location>
        <position position="1"/>
    </location>
</feature>
<name>A0AA38LIE4_TAXCH</name>
<dbReference type="SMART" id="SM00028">
    <property type="entry name" value="TPR"/>
    <property type="match status" value="5"/>
</dbReference>
<dbReference type="Proteomes" id="UP000824469">
    <property type="component" value="Unassembled WGS sequence"/>
</dbReference>
<feature type="compositionally biased region" description="Low complexity" evidence="6">
    <location>
        <begin position="1159"/>
        <end position="1170"/>
    </location>
</feature>
<dbReference type="PANTHER" id="PTHR47553">
    <property type="entry name" value="MYOSIN-11"/>
    <property type="match status" value="1"/>
</dbReference>
<evidence type="ECO:0000313" key="8">
    <source>
        <dbReference type="EMBL" id="KAH9323675.1"/>
    </source>
</evidence>
<dbReference type="InterPro" id="IPR011011">
    <property type="entry name" value="Znf_FYVE_PHD"/>
</dbReference>
<evidence type="ECO:0000256" key="1">
    <source>
        <dbReference type="ARBA" id="ARBA00022723"/>
    </source>
</evidence>
<reference evidence="8 9" key="1">
    <citation type="journal article" date="2021" name="Nat. Plants">
        <title>The Taxus genome provides insights into paclitaxel biosynthesis.</title>
        <authorList>
            <person name="Xiong X."/>
            <person name="Gou J."/>
            <person name="Liao Q."/>
            <person name="Li Y."/>
            <person name="Zhou Q."/>
            <person name="Bi G."/>
            <person name="Li C."/>
            <person name="Du R."/>
            <person name="Wang X."/>
            <person name="Sun T."/>
            <person name="Guo L."/>
            <person name="Liang H."/>
            <person name="Lu P."/>
            <person name="Wu Y."/>
            <person name="Zhang Z."/>
            <person name="Ro D.K."/>
            <person name="Shang Y."/>
            <person name="Huang S."/>
            <person name="Yan J."/>
        </authorList>
    </citation>
    <scope>NUCLEOTIDE SEQUENCE [LARGE SCALE GENOMIC DNA]</scope>
    <source>
        <strain evidence="8">Ta-2019</strain>
    </source>
</reference>
<feature type="region of interest" description="Disordered" evidence="6">
    <location>
        <begin position="1148"/>
        <end position="1174"/>
    </location>
</feature>
<dbReference type="OMA" id="PTHEANI"/>
<protein>
    <recommendedName>
        <fullName evidence="7">FYVE-type domain-containing protein</fullName>
    </recommendedName>
</protein>
<dbReference type="SMART" id="SM00064">
    <property type="entry name" value="FYVE"/>
    <property type="match status" value="1"/>
</dbReference>
<feature type="compositionally biased region" description="Low complexity" evidence="6">
    <location>
        <begin position="639"/>
        <end position="652"/>
    </location>
</feature>
<feature type="coiled-coil region" evidence="5">
    <location>
        <begin position="1355"/>
        <end position="1382"/>
    </location>
</feature>
<dbReference type="SUPFAM" id="SSF57903">
    <property type="entry name" value="FYVE/PHD zinc finger"/>
    <property type="match status" value="1"/>
</dbReference>
<keyword evidence="2 4" id="KW-0863">Zinc-finger</keyword>
<feature type="coiled-coil region" evidence="5">
    <location>
        <begin position="505"/>
        <end position="551"/>
    </location>
</feature>
<evidence type="ECO:0000256" key="4">
    <source>
        <dbReference type="PROSITE-ProRule" id="PRU00091"/>
    </source>
</evidence>
<dbReference type="Gene3D" id="3.30.40.10">
    <property type="entry name" value="Zinc/RING finger domain, C3HC4 (zinc finger)"/>
    <property type="match status" value="1"/>
</dbReference>
<feature type="region of interest" description="Disordered" evidence="6">
    <location>
        <begin position="634"/>
        <end position="659"/>
    </location>
</feature>
<feature type="coiled-coil region" evidence="5">
    <location>
        <begin position="362"/>
        <end position="392"/>
    </location>
</feature>
<feature type="region of interest" description="Disordered" evidence="6">
    <location>
        <begin position="1215"/>
        <end position="1236"/>
    </location>
</feature>
<evidence type="ECO:0000256" key="6">
    <source>
        <dbReference type="SAM" id="MobiDB-lite"/>
    </source>
</evidence>
<dbReference type="InterPro" id="IPR011990">
    <property type="entry name" value="TPR-like_helical_dom_sf"/>
</dbReference>
<accession>A0AA38LIE4</accession>
<dbReference type="Pfam" id="PF01363">
    <property type="entry name" value="FYVE"/>
    <property type="match status" value="1"/>
</dbReference>
<feature type="domain" description="FYVE-type" evidence="7">
    <location>
        <begin position="19"/>
        <end position="78"/>
    </location>
</feature>
<feature type="compositionally biased region" description="Low complexity" evidence="6">
    <location>
        <begin position="127"/>
        <end position="141"/>
    </location>
</feature>
<sequence length="1389" mass="153001">MLEKIGLPAKPSMRGRTWVVDASHCQGCSSQFTFFNRKHHCRRCGGLFCNNCTLQRMYLRGQGDQPVRICNPCKDLEEAARFTARQGRKSQAAKVAGGSRTTVKSEDEILQQILVTDGKPESHTYMDSAGDGHSSGAADASNSMLPEDDDTSRNRKPELFQSSSWDGAIHNCVAKDSSTPEELRQQAQEEKKKYHILKKEGKAEEALQAFKRGKEIERHAEALELSLRKSRRRAAASELGGMEIGQEELGDPERKDPDVFKNGQESELAIEGKRNKLTIQGKHKTDDISSELKELGWSDADLQDVDRKPSKMTLDGELSSLLGESHTSKARSPGNESASGIDRKQVLAHKKRALALKREGNLGEAKEELKKAKLLEKQLEEQEMIGQEAESDDELAVLIRGLDRESKGEAHPLGGLGEELGQDSVFDPSQYTTMGGEFDDNVGIDVTDDDIRDPEIAAALKSMGWHEEDSEQLSTIPGASLYFEEGCRSSSEPLVDATSNSYNDRASLQQEVLSLKREALALKRVGNVAEAMEQLRRAKVLEKELQDTKSQHSVHDTDLKFETFNPVDTKIPGSGNVGKKSYLAEQNASFVKLPDEDSESIEVTDEDMGDPELVRALKDVGWQEVNQDSVLRKKSETVASGKSSSVASSAKMSKTKPELQKELLGLKRKALALRREGRIEEADAELNKGKLLEKQIEEMETSQKPTNMQANILENLKPSRQERVSDLRVLSIKVEDDVKLIEVTDEDMGDPELAKELKGLGWQEADEGRVSRNSEFQNKIQAQSVNKSSVASSFHISKSKTELQKELLAIKRKALALRREGQLEAADAELSKGKLLEKQLEDIEMPQKTQNFQASILPDNSKPSQKGRVSDLTSLTYKEEEDDEKLPKKDLQDPSMLAALSSMGWTNERAEGELKVSPTPHQPLDTGPSLSQASLDSLVLSGCVPKSSSGPSGARGQKMTEGERTSTVGRYNDKQDILLRINAKGEPNKNVLSESQSPDVIDLLTGYTWKASPLERVEDLVNTRDNEPASNVIASTSDISMGTKMTEVRVKVSGAFGANSDKNMQYTTAAQREKTLLPNSTDVSSMTNTSKCNAETTKVPASPNAPQLQDLQQEILSHKRKALTLKREGKLAEAKEELRLAKLLQREGELESNSGGQVSSLSISTTANSSQQLIKPQATDAKILEELSPTVQSSQTDVKFGPGLFSDSVQVSSLGSETRVPSKKQQIHKQVQSKGRLKLQQESLAHKRRALALRREGKIEESEAEFELAKSLESQMDALAGNNSQVHSSSAGISSDDEGLLNDIFDPQLLSALKGIGWKESDIFSQVPAKGIDTKNKGHESISNSVNSNFRKESLQENADQTELLKEERSHLEAKIKAVKLRALNLKRA</sequence>
<dbReference type="InterPro" id="IPR000306">
    <property type="entry name" value="Znf_FYVE"/>
</dbReference>
<dbReference type="SUPFAM" id="SSF48452">
    <property type="entry name" value="TPR-like"/>
    <property type="match status" value="1"/>
</dbReference>
<dbReference type="InterPro" id="IPR017455">
    <property type="entry name" value="Znf_FYVE-rel"/>
</dbReference>
<dbReference type="InterPro" id="IPR019734">
    <property type="entry name" value="TPR_rpt"/>
</dbReference>
<evidence type="ECO:0000256" key="5">
    <source>
        <dbReference type="SAM" id="Coils"/>
    </source>
</evidence>
<gene>
    <name evidence="8" type="ORF">KI387_018314</name>
</gene>
<dbReference type="GO" id="GO:0008270">
    <property type="term" value="F:zinc ion binding"/>
    <property type="evidence" value="ECO:0007669"/>
    <property type="project" value="UniProtKB-KW"/>
</dbReference>
<feature type="region of interest" description="Disordered" evidence="6">
    <location>
        <begin position="236"/>
        <end position="274"/>
    </location>
</feature>
<evidence type="ECO:0000256" key="3">
    <source>
        <dbReference type="ARBA" id="ARBA00022833"/>
    </source>
</evidence>
<keyword evidence="1" id="KW-0479">Metal-binding</keyword>
<evidence type="ECO:0000256" key="2">
    <source>
        <dbReference type="ARBA" id="ARBA00022771"/>
    </source>
</evidence>
<evidence type="ECO:0000259" key="7">
    <source>
        <dbReference type="PROSITE" id="PS50178"/>
    </source>
</evidence>
<keyword evidence="3" id="KW-0862">Zinc</keyword>
<keyword evidence="5" id="KW-0175">Coiled coil</keyword>
<feature type="region of interest" description="Disordered" evidence="6">
    <location>
        <begin position="1335"/>
        <end position="1355"/>
    </location>
</feature>